<reference evidence="1" key="2">
    <citation type="journal article" date="2022" name="New Phytol.">
        <title>Evolutionary transition to the ectomycorrhizal habit in the genomes of a hyperdiverse lineage of mushroom-forming fungi.</title>
        <authorList>
            <person name="Looney B."/>
            <person name="Miyauchi S."/>
            <person name="Morin E."/>
            <person name="Drula E."/>
            <person name="Courty P.E."/>
            <person name="Kohler A."/>
            <person name="Kuo A."/>
            <person name="LaButti K."/>
            <person name="Pangilinan J."/>
            <person name="Lipzen A."/>
            <person name="Riley R."/>
            <person name="Andreopoulos W."/>
            <person name="He G."/>
            <person name="Johnson J."/>
            <person name="Nolan M."/>
            <person name="Tritt A."/>
            <person name="Barry K.W."/>
            <person name="Grigoriev I.V."/>
            <person name="Nagy L.G."/>
            <person name="Hibbett D."/>
            <person name="Henrissat B."/>
            <person name="Matheny P.B."/>
            <person name="Labbe J."/>
            <person name="Martin F.M."/>
        </authorList>
    </citation>
    <scope>NUCLEOTIDE SEQUENCE</scope>
    <source>
        <strain evidence="1">FP105234-sp</strain>
    </source>
</reference>
<sequence length="520" mass="56993">MSDQCPWWPATATKQFGMMSMFVKEKLHINEVVLGTAFGIAVGPHAANIFDPRSWSTSTDNLTREVMRVVLATGLFAIGVELPQLYMLKHAKDLLIMVLPTMAFGWVVSAVFIHSLFPGLDFVSALAISACLTPTDPTTCAAIMTGSFAVKHVPANVRRLLAAESASNDGFAYPFLSLSIYLTTEASRRSAIGKWFLIGWLYQVILGITLGTILGLVFATIMKYTHRKGLIDRESYVAQYLALGIFTIGITSTIGSDDLLAAFAAGSAMSWDGHFKSQTENEVFSSVIDLVLNCACFVYIGAWMPFDQFNSFELGLRPWRLIVLFVALLLFRRIPFVMMVYSWVPEIRSWKEALFSGHFGKCYVLHQYHHADLLVATGPMGVGAIFISTLAQSRLVTPESPPRDQEQLLAACLQPIVAFVVLGSIMAHGLSIPFFAVGREVRSRTLSLSRTPTSNQPDAPTWLLSVRHLTGPSSGLDTPIDVEQRQANGLDQVGEALDTLPQSADRSGALSKRSSMASPW</sequence>
<evidence type="ECO:0000313" key="2">
    <source>
        <dbReference type="Proteomes" id="UP000814033"/>
    </source>
</evidence>
<dbReference type="Proteomes" id="UP000814033">
    <property type="component" value="Unassembled WGS sequence"/>
</dbReference>
<proteinExistence type="predicted"/>
<keyword evidence="2" id="KW-1185">Reference proteome</keyword>
<dbReference type="EMBL" id="MU275843">
    <property type="protein sequence ID" value="KAI0052765.1"/>
    <property type="molecule type" value="Genomic_DNA"/>
</dbReference>
<gene>
    <name evidence="1" type="ORF">FA95DRAFT_1601469</name>
</gene>
<protein>
    <submittedName>
        <fullName evidence="1">Uncharacterized protein</fullName>
    </submittedName>
</protein>
<evidence type="ECO:0000313" key="1">
    <source>
        <dbReference type="EMBL" id="KAI0052765.1"/>
    </source>
</evidence>
<reference evidence="1" key="1">
    <citation type="submission" date="2021-02" db="EMBL/GenBank/DDBJ databases">
        <authorList>
            <consortium name="DOE Joint Genome Institute"/>
            <person name="Ahrendt S."/>
            <person name="Looney B.P."/>
            <person name="Miyauchi S."/>
            <person name="Morin E."/>
            <person name="Drula E."/>
            <person name="Courty P.E."/>
            <person name="Chicoki N."/>
            <person name="Fauchery L."/>
            <person name="Kohler A."/>
            <person name="Kuo A."/>
            <person name="Labutti K."/>
            <person name="Pangilinan J."/>
            <person name="Lipzen A."/>
            <person name="Riley R."/>
            <person name="Andreopoulos W."/>
            <person name="He G."/>
            <person name="Johnson J."/>
            <person name="Barry K.W."/>
            <person name="Grigoriev I.V."/>
            <person name="Nagy L."/>
            <person name="Hibbett D."/>
            <person name="Henrissat B."/>
            <person name="Matheny P.B."/>
            <person name="Labbe J."/>
            <person name="Martin F."/>
        </authorList>
    </citation>
    <scope>NUCLEOTIDE SEQUENCE</scope>
    <source>
        <strain evidence="1">FP105234-sp</strain>
    </source>
</reference>
<name>A0ACB8SA52_9AGAM</name>
<accession>A0ACB8SA52</accession>
<comment type="caution">
    <text evidence="1">The sequence shown here is derived from an EMBL/GenBank/DDBJ whole genome shotgun (WGS) entry which is preliminary data.</text>
</comment>
<organism evidence="1 2">
    <name type="scientific">Auriscalpium vulgare</name>
    <dbReference type="NCBI Taxonomy" id="40419"/>
    <lineage>
        <taxon>Eukaryota</taxon>
        <taxon>Fungi</taxon>
        <taxon>Dikarya</taxon>
        <taxon>Basidiomycota</taxon>
        <taxon>Agaricomycotina</taxon>
        <taxon>Agaricomycetes</taxon>
        <taxon>Russulales</taxon>
        <taxon>Auriscalpiaceae</taxon>
        <taxon>Auriscalpium</taxon>
    </lineage>
</organism>